<dbReference type="Proteomes" id="UP000783037">
    <property type="component" value="Unassembled WGS sequence"/>
</dbReference>
<evidence type="ECO:0008006" key="3">
    <source>
        <dbReference type="Google" id="ProtNLM"/>
    </source>
</evidence>
<dbReference type="AlphaFoldDB" id="A0A8T3V9U5"/>
<gene>
    <name evidence="1" type="ORF">E7Z79_08315</name>
</gene>
<evidence type="ECO:0000313" key="2">
    <source>
        <dbReference type="Proteomes" id="UP000783037"/>
    </source>
</evidence>
<dbReference type="EMBL" id="SUTK01000059">
    <property type="protein sequence ID" value="MBE6502426.1"/>
    <property type="molecule type" value="Genomic_DNA"/>
</dbReference>
<name>A0A8T3V9U5_9EURY</name>
<organism evidence="1 2">
    <name type="scientific">Methanobrevibacter thaueri</name>
    <dbReference type="NCBI Taxonomy" id="190975"/>
    <lineage>
        <taxon>Archaea</taxon>
        <taxon>Methanobacteriati</taxon>
        <taxon>Methanobacteriota</taxon>
        <taxon>Methanomada group</taxon>
        <taxon>Methanobacteria</taxon>
        <taxon>Methanobacteriales</taxon>
        <taxon>Methanobacteriaceae</taxon>
        <taxon>Methanobrevibacter</taxon>
    </lineage>
</organism>
<evidence type="ECO:0000313" key="1">
    <source>
        <dbReference type="EMBL" id="MBE6502426.1"/>
    </source>
</evidence>
<proteinExistence type="predicted"/>
<dbReference type="RefSeq" id="WP_303739515.1">
    <property type="nucleotide sequence ID" value="NZ_SUTK01000059.1"/>
</dbReference>
<protein>
    <recommendedName>
        <fullName evidence="3">Flagellar assembly protein H</fullName>
    </recommendedName>
</protein>
<accession>A0A8T3V9U5</accession>
<sequence>MIDGLYDKTSKILFSTYGDDFLEYFGEYKKIIRELGTEVHTLYGTHRRLDRLALVDDNTLQNWEFEVKEINDDTLSRIWEYNNLKSAEIGTIMDSFIISFANPDSCKEAVEIGRSIVFAPIIKYLQKMGLPKKLNTIEEKVNDNKKITVQDELTLIFVTLSVKDSSKEKMLKRVCGVLKKIDYIVEYRRVVIDSIISFQIENFVKTKEDKDNLNEVVSMQMSVEELFVQTEREYEFDSGYNQGIKEGVKKGKIEAEDEIILNMLKNSIEDELIMKYTNCSREHLQELKKSIQ</sequence>
<reference evidence="1" key="1">
    <citation type="submission" date="2019-04" db="EMBL/GenBank/DDBJ databases">
        <title>Evolution of Biomass-Degrading Anaerobic Consortia Revealed by Metagenomics.</title>
        <authorList>
            <person name="Peng X."/>
        </authorList>
    </citation>
    <scope>NUCLEOTIDE SEQUENCE</scope>
    <source>
        <strain evidence="1">SIG18</strain>
    </source>
</reference>
<comment type="caution">
    <text evidence="1">The sequence shown here is derived from an EMBL/GenBank/DDBJ whole genome shotgun (WGS) entry which is preliminary data.</text>
</comment>